<keyword evidence="2" id="KW-1185">Reference proteome</keyword>
<organism evidence="1 2">
    <name type="scientific">Micromonospora sicca</name>
    <dbReference type="NCBI Taxonomy" id="2202420"/>
    <lineage>
        <taxon>Bacteria</taxon>
        <taxon>Bacillati</taxon>
        <taxon>Actinomycetota</taxon>
        <taxon>Actinomycetes</taxon>
        <taxon>Micromonosporales</taxon>
        <taxon>Micromonosporaceae</taxon>
        <taxon>Micromonospora</taxon>
    </lineage>
</organism>
<dbReference type="EMBL" id="JAXOTQ010000066">
    <property type="protein sequence ID" value="MDZ5494241.1"/>
    <property type="molecule type" value="Genomic_DNA"/>
</dbReference>
<protein>
    <submittedName>
        <fullName evidence="1">Uncharacterized protein</fullName>
    </submittedName>
</protein>
<dbReference type="RefSeq" id="WP_322443715.1">
    <property type="nucleotide sequence ID" value="NZ_JAXOTQ010000066.1"/>
</dbReference>
<evidence type="ECO:0000313" key="1">
    <source>
        <dbReference type="EMBL" id="MDZ5494241.1"/>
    </source>
</evidence>
<accession>A0ABU5JNT0</accession>
<sequence>MHETEAELRLEVSELTELLREDSDFADLRNLLAARGLHASEVLLAGLIGGEDNSQYGVFITADPQ</sequence>
<proteinExistence type="predicted"/>
<gene>
    <name evidence="1" type="ORF">U2F25_33160</name>
</gene>
<comment type="caution">
    <text evidence="1">The sequence shown here is derived from an EMBL/GenBank/DDBJ whole genome shotgun (WGS) entry which is preliminary data.</text>
</comment>
<evidence type="ECO:0000313" key="2">
    <source>
        <dbReference type="Proteomes" id="UP001290101"/>
    </source>
</evidence>
<name>A0ABU5JNT0_9ACTN</name>
<dbReference type="Proteomes" id="UP001290101">
    <property type="component" value="Unassembled WGS sequence"/>
</dbReference>
<reference evidence="1 2" key="1">
    <citation type="submission" date="2023-12" db="EMBL/GenBank/DDBJ databases">
        <title>Micromonospora sp. nov., isolated from Atacama Desert.</title>
        <authorList>
            <person name="Carro L."/>
            <person name="Golinska P."/>
            <person name="Klenk H.-P."/>
            <person name="Goodfellow M."/>
        </authorList>
    </citation>
    <scope>NUCLEOTIDE SEQUENCE [LARGE SCALE GENOMIC DNA]</scope>
    <source>
        <strain evidence="1 2">4G53</strain>
    </source>
</reference>